<dbReference type="GO" id="GO:0022900">
    <property type="term" value="P:electron transport chain"/>
    <property type="evidence" value="ECO:0007669"/>
    <property type="project" value="InterPro"/>
</dbReference>
<sequence length="159" mass="17317">MNLSARMIVVLTTVGLISGSLMAVVGMLTKDRIALNRQQEIEAAILEVVPGTDTSEELFTEKNFTIYGGKNRDGNLIGYAVYTSGTGFQDIISLMFGTDPNITKINSLSILEQKETPGLGAKITDKELFLKFWDNKNTGSALSLRKPAVRSQDELAANE</sequence>
<feature type="domain" description="FMN-binding" evidence="6">
    <location>
        <begin position="87"/>
        <end position="133"/>
    </location>
</feature>
<keyword evidence="3" id="KW-0285">Flavoprotein</keyword>
<evidence type="ECO:0000313" key="7">
    <source>
        <dbReference type="EMBL" id="GAG94417.1"/>
    </source>
</evidence>
<dbReference type="Pfam" id="PF04205">
    <property type="entry name" value="FMN_bind"/>
    <property type="match status" value="1"/>
</dbReference>
<name>X1CN92_9ZZZZ</name>
<dbReference type="AlphaFoldDB" id="X1CN92"/>
<feature type="non-terminal residue" evidence="7">
    <location>
        <position position="159"/>
    </location>
</feature>
<proteinExistence type="predicted"/>
<evidence type="ECO:0000256" key="3">
    <source>
        <dbReference type="ARBA" id="ARBA00022630"/>
    </source>
</evidence>
<keyword evidence="2" id="KW-0597">Phosphoprotein</keyword>
<comment type="caution">
    <text evidence="7">The sequence shown here is derived from an EMBL/GenBank/DDBJ whole genome shotgun (WGS) entry which is preliminary data.</text>
</comment>
<evidence type="ECO:0000256" key="1">
    <source>
        <dbReference type="ARBA" id="ARBA00022448"/>
    </source>
</evidence>
<dbReference type="InterPro" id="IPR007329">
    <property type="entry name" value="FMN-bd"/>
</dbReference>
<evidence type="ECO:0000256" key="4">
    <source>
        <dbReference type="ARBA" id="ARBA00022643"/>
    </source>
</evidence>
<dbReference type="GO" id="GO:0010181">
    <property type="term" value="F:FMN binding"/>
    <property type="evidence" value="ECO:0007669"/>
    <property type="project" value="InterPro"/>
</dbReference>
<dbReference type="PANTHER" id="PTHR36118:SF1">
    <property type="entry name" value="ION-TRANSLOCATING OXIDOREDUCTASE COMPLEX SUBUNIT G"/>
    <property type="match status" value="1"/>
</dbReference>
<organism evidence="7">
    <name type="scientific">marine sediment metagenome</name>
    <dbReference type="NCBI Taxonomy" id="412755"/>
    <lineage>
        <taxon>unclassified sequences</taxon>
        <taxon>metagenomes</taxon>
        <taxon>ecological metagenomes</taxon>
    </lineage>
</organism>
<keyword evidence="4" id="KW-0288">FMN</keyword>
<accession>X1CN92</accession>
<evidence type="ECO:0000259" key="6">
    <source>
        <dbReference type="Pfam" id="PF04205"/>
    </source>
</evidence>
<gene>
    <name evidence="7" type="ORF">S01H4_44845</name>
</gene>
<dbReference type="PANTHER" id="PTHR36118">
    <property type="entry name" value="ION-TRANSLOCATING OXIDOREDUCTASE COMPLEX SUBUNIT G"/>
    <property type="match status" value="1"/>
</dbReference>
<dbReference type="EMBL" id="BART01024910">
    <property type="protein sequence ID" value="GAG94417.1"/>
    <property type="molecule type" value="Genomic_DNA"/>
</dbReference>
<protein>
    <recommendedName>
        <fullName evidence="6">FMN-binding domain-containing protein</fullName>
    </recommendedName>
</protein>
<keyword evidence="1" id="KW-0813">Transport</keyword>
<dbReference type="GO" id="GO:0005886">
    <property type="term" value="C:plasma membrane"/>
    <property type="evidence" value="ECO:0007669"/>
    <property type="project" value="InterPro"/>
</dbReference>
<keyword evidence="5" id="KW-0249">Electron transport</keyword>
<evidence type="ECO:0000256" key="2">
    <source>
        <dbReference type="ARBA" id="ARBA00022553"/>
    </source>
</evidence>
<reference evidence="7" key="1">
    <citation type="journal article" date="2014" name="Front. Microbiol.">
        <title>High frequency of phylogenetically diverse reductive dehalogenase-homologous genes in deep subseafloor sedimentary metagenomes.</title>
        <authorList>
            <person name="Kawai M."/>
            <person name="Futagami T."/>
            <person name="Toyoda A."/>
            <person name="Takaki Y."/>
            <person name="Nishi S."/>
            <person name="Hori S."/>
            <person name="Arai W."/>
            <person name="Tsubouchi T."/>
            <person name="Morono Y."/>
            <person name="Uchiyama I."/>
            <person name="Ito T."/>
            <person name="Fujiyama A."/>
            <person name="Inagaki F."/>
            <person name="Takami H."/>
        </authorList>
    </citation>
    <scope>NUCLEOTIDE SEQUENCE</scope>
    <source>
        <strain evidence="7">Expedition CK06-06</strain>
    </source>
</reference>
<dbReference type="InterPro" id="IPR010209">
    <property type="entry name" value="Ion_transpt_RnfG/RsxG"/>
</dbReference>
<evidence type="ECO:0000256" key="5">
    <source>
        <dbReference type="ARBA" id="ARBA00022982"/>
    </source>
</evidence>
<dbReference type="GO" id="GO:0009055">
    <property type="term" value="F:electron transfer activity"/>
    <property type="evidence" value="ECO:0007669"/>
    <property type="project" value="InterPro"/>
</dbReference>